<proteinExistence type="predicted"/>
<keyword evidence="2" id="KW-1185">Reference proteome</keyword>
<name>A0A6G8Q6H9_9ACTN</name>
<evidence type="ECO:0000313" key="1">
    <source>
        <dbReference type="EMBL" id="QIN82094.1"/>
    </source>
</evidence>
<sequence length="196" mass="21431">MQEVRVESLEGLERLEGRVRLFANAGSLSIVFPEEVWERATANGAFAQGPTPEELAELGEIRTRLERYAADHAFRTVLRGVRSAGERSALEYDLVLEPSGLLAATTGYLFAPVVGRDLVERVAVGLEEGAAVEQAYLIGAVADDGALAAGNDTLKTLSIRGRRCGASRFEMPPELWRVLSGELGWRNVETFINREE</sequence>
<reference evidence="1 2" key="1">
    <citation type="submission" date="2019-10" db="EMBL/GenBank/DDBJ databases">
        <title>Rubrobacter sp nov SCSIO 52090 isolated from a deep-sea sediment in the South China Sea.</title>
        <authorList>
            <person name="Chen R.W."/>
        </authorList>
    </citation>
    <scope>NUCLEOTIDE SEQUENCE [LARGE SCALE GENOMIC DNA]</scope>
    <source>
        <strain evidence="1 2">SCSIO 52909</strain>
    </source>
</reference>
<dbReference type="KEGG" id="rub:GBA63_05130"/>
<evidence type="ECO:0000313" key="2">
    <source>
        <dbReference type="Proteomes" id="UP000501452"/>
    </source>
</evidence>
<dbReference type="RefSeq" id="WP_207957083.1">
    <property type="nucleotide sequence ID" value="NZ_CP045119.1"/>
</dbReference>
<dbReference type="Proteomes" id="UP000501452">
    <property type="component" value="Chromosome"/>
</dbReference>
<accession>A0A6G8Q6H9</accession>
<organism evidence="1 2">
    <name type="scientific">Rubrobacter tropicus</name>
    <dbReference type="NCBI Taxonomy" id="2653851"/>
    <lineage>
        <taxon>Bacteria</taxon>
        <taxon>Bacillati</taxon>
        <taxon>Actinomycetota</taxon>
        <taxon>Rubrobacteria</taxon>
        <taxon>Rubrobacterales</taxon>
        <taxon>Rubrobacteraceae</taxon>
        <taxon>Rubrobacter</taxon>
    </lineage>
</organism>
<gene>
    <name evidence="1" type="ORF">GBA63_05130</name>
</gene>
<dbReference type="EMBL" id="CP045119">
    <property type="protein sequence ID" value="QIN82094.1"/>
    <property type="molecule type" value="Genomic_DNA"/>
</dbReference>
<protein>
    <submittedName>
        <fullName evidence="1">Uncharacterized protein</fullName>
    </submittedName>
</protein>
<dbReference type="AlphaFoldDB" id="A0A6G8Q6H9"/>